<evidence type="ECO:0000256" key="6">
    <source>
        <dbReference type="PROSITE-ProRule" id="PRU01240"/>
    </source>
</evidence>
<dbReference type="NCBIfam" id="TIGR04183">
    <property type="entry name" value="Por_Secre_tail"/>
    <property type="match status" value="1"/>
</dbReference>
<organism evidence="9 10">
    <name type="scientific">Leyella stercorea</name>
    <dbReference type="NCBI Taxonomy" id="363265"/>
    <lineage>
        <taxon>Bacteria</taxon>
        <taxon>Pseudomonadati</taxon>
        <taxon>Bacteroidota</taxon>
        <taxon>Bacteroidia</taxon>
        <taxon>Bacteroidales</taxon>
        <taxon>Prevotellaceae</taxon>
        <taxon>Leyella</taxon>
    </lineage>
</organism>
<dbReference type="OrthoDB" id="1489355at2"/>
<keyword evidence="10" id="KW-1185">Reference proteome</keyword>
<evidence type="ECO:0000259" key="8">
    <source>
        <dbReference type="Pfam" id="PF00082"/>
    </source>
</evidence>
<keyword evidence="2 6" id="KW-0645">Protease</keyword>
<dbReference type="SUPFAM" id="SSF52743">
    <property type="entry name" value="Subtilisin-like"/>
    <property type="match status" value="1"/>
</dbReference>
<evidence type="ECO:0000256" key="2">
    <source>
        <dbReference type="ARBA" id="ARBA00022670"/>
    </source>
</evidence>
<dbReference type="InterPro" id="IPR015500">
    <property type="entry name" value="Peptidase_S8_subtilisin-rel"/>
</dbReference>
<dbReference type="InterPro" id="IPR023828">
    <property type="entry name" value="Peptidase_S8_Ser-AS"/>
</dbReference>
<comment type="similarity">
    <text evidence="1 6">Belongs to the peptidase S8 family.</text>
</comment>
<dbReference type="InterPro" id="IPR036852">
    <property type="entry name" value="Peptidase_S8/S53_dom_sf"/>
</dbReference>
<feature type="domain" description="Peptidase S8/S53" evidence="8">
    <location>
        <begin position="469"/>
        <end position="604"/>
    </location>
</feature>
<feature type="active site" description="Charge relay system" evidence="5 6">
    <location>
        <position position="150"/>
    </location>
</feature>
<evidence type="ECO:0000256" key="1">
    <source>
        <dbReference type="ARBA" id="ARBA00011073"/>
    </source>
</evidence>
<dbReference type="InterPro" id="IPR022398">
    <property type="entry name" value="Peptidase_S8_His-AS"/>
</dbReference>
<dbReference type="PANTHER" id="PTHR43806">
    <property type="entry name" value="PEPTIDASE S8"/>
    <property type="match status" value="1"/>
</dbReference>
<dbReference type="EMBL" id="QRNO01000032">
    <property type="protein sequence ID" value="RHK50337.1"/>
    <property type="molecule type" value="Genomic_DNA"/>
</dbReference>
<evidence type="ECO:0000256" key="7">
    <source>
        <dbReference type="SAM" id="SignalP"/>
    </source>
</evidence>
<keyword evidence="3 6" id="KW-0378">Hydrolase</keyword>
<sequence>MNKSRILLASLLFVGSSAFAQKLSPSTSLMLQDMSTQKHVKSATVKKVDAFLTLAPSSHNSSVDDCLSRLESLGVEVRNVVTDRLLTVSLPLTAVEAVAALDEVESVQVGTDVRMLLDVARKETKVDDCQSTTSELGAYTGKGVVVGIVDGGFQYSHIAFTNPDGIGTRIARVWDQNAKGGKSPAKFGYGSEYATFDEMRAVNYDISSTFHGSHVAGIAAGGDRTTSYYGVAPEAELVFVSFGSSNVNITDGIQYCFDYAESVGKPCVVNISLGSHLGPHDGTSATDQAFEAMTGPGRIIVGAAGNEGSTALHVSKDLEDGDTSLKTMIGFSENATTKQAYVDIWSSKGAPLTVKAVVVDALKGKVMYESPAVASDGETDVKYTFPDGSGVVSTVQMALQKNPDNERTEVLLMCRATSIAENRKIGIVATSDAGTSIHMWNNATEGYFLDGGKRGWTEGDTDCTVGELGGVSENVISVGSYNTKMDYTTLSGNLYGINTELVGGKGQLSLFSSHGPTLDGRTKPDVTAPGCLLISATSKYYASFSASTCAVKSGDDYYDANMGTSMASPVVTGTVALWLQANPNLSPADVRDILNKTSRHDTYTGSAEKSDRNSWGAGKLDAFEGLKLARETTGISDTQVGEQMFSITTNRMARTVQCFFGSEGTARVTVYNALGQQLYAKQLAVSGETLDLKQLGNGVFVVKLQQGGTEKSVKIAL</sequence>
<dbReference type="PROSITE" id="PS00138">
    <property type="entry name" value="SUBTILASE_SER"/>
    <property type="match status" value="1"/>
</dbReference>
<dbReference type="Proteomes" id="UP000286598">
    <property type="component" value="Unassembled WGS sequence"/>
</dbReference>
<dbReference type="Gene3D" id="3.40.50.200">
    <property type="entry name" value="Peptidase S8/S53 domain"/>
    <property type="match status" value="2"/>
</dbReference>
<protein>
    <submittedName>
        <fullName evidence="9">T9SS C-terminal target domain-containing protein</fullName>
    </submittedName>
</protein>
<dbReference type="Pfam" id="PF00082">
    <property type="entry name" value="Peptidase_S8"/>
    <property type="match status" value="2"/>
</dbReference>
<feature type="domain" description="Peptidase S8/S53" evidence="8">
    <location>
        <begin position="141"/>
        <end position="312"/>
    </location>
</feature>
<feature type="signal peptide" evidence="7">
    <location>
        <begin position="1"/>
        <end position="20"/>
    </location>
</feature>
<dbReference type="PRINTS" id="PR00723">
    <property type="entry name" value="SUBTILISIN"/>
</dbReference>
<gene>
    <name evidence="9" type="ORF">DW060_07545</name>
</gene>
<proteinExistence type="inferred from homology"/>
<dbReference type="InterPro" id="IPR000209">
    <property type="entry name" value="Peptidase_S8/S53_dom"/>
</dbReference>
<dbReference type="AlphaFoldDB" id="A0A3R6K7Z1"/>
<evidence type="ECO:0000256" key="4">
    <source>
        <dbReference type="ARBA" id="ARBA00022825"/>
    </source>
</evidence>
<reference evidence="9 10" key="1">
    <citation type="submission" date="2018-08" db="EMBL/GenBank/DDBJ databases">
        <title>A genome reference for cultivated species of the human gut microbiota.</title>
        <authorList>
            <person name="Zou Y."/>
            <person name="Xue W."/>
            <person name="Luo G."/>
        </authorList>
    </citation>
    <scope>NUCLEOTIDE SEQUENCE [LARGE SCALE GENOMIC DNA]</scope>
    <source>
        <strain evidence="9 10">AF42-9</strain>
    </source>
</reference>
<keyword evidence="4 6" id="KW-0720">Serine protease</keyword>
<accession>A0A3R6K7Z1</accession>
<evidence type="ECO:0000313" key="9">
    <source>
        <dbReference type="EMBL" id="RHK50337.1"/>
    </source>
</evidence>
<feature type="chain" id="PRO_5018693721" evidence="7">
    <location>
        <begin position="21"/>
        <end position="717"/>
    </location>
</feature>
<comment type="caution">
    <text evidence="9">The sequence shown here is derived from an EMBL/GenBank/DDBJ whole genome shotgun (WGS) entry which is preliminary data.</text>
</comment>
<keyword evidence="7" id="KW-0732">Signal</keyword>
<dbReference type="PROSITE" id="PS00137">
    <property type="entry name" value="SUBTILASE_HIS"/>
    <property type="match status" value="1"/>
</dbReference>
<dbReference type="InterPro" id="IPR026444">
    <property type="entry name" value="Secre_tail"/>
</dbReference>
<evidence type="ECO:0000256" key="5">
    <source>
        <dbReference type="PIRSR" id="PIRSR615500-1"/>
    </source>
</evidence>
<dbReference type="PROSITE" id="PS51892">
    <property type="entry name" value="SUBTILASE"/>
    <property type="match status" value="1"/>
</dbReference>
<feature type="active site" description="Charge relay system" evidence="5 6">
    <location>
        <position position="565"/>
    </location>
</feature>
<dbReference type="GO" id="GO:0004252">
    <property type="term" value="F:serine-type endopeptidase activity"/>
    <property type="evidence" value="ECO:0007669"/>
    <property type="project" value="UniProtKB-UniRule"/>
</dbReference>
<name>A0A3R6K7Z1_9BACT</name>
<dbReference type="GO" id="GO:0006508">
    <property type="term" value="P:proteolysis"/>
    <property type="evidence" value="ECO:0007669"/>
    <property type="project" value="UniProtKB-KW"/>
</dbReference>
<evidence type="ECO:0000256" key="3">
    <source>
        <dbReference type="ARBA" id="ARBA00022801"/>
    </source>
</evidence>
<feature type="active site" description="Charge relay system" evidence="5 6">
    <location>
        <position position="211"/>
    </location>
</feature>
<evidence type="ECO:0000313" key="10">
    <source>
        <dbReference type="Proteomes" id="UP000286598"/>
    </source>
</evidence>
<dbReference type="InterPro" id="IPR050131">
    <property type="entry name" value="Peptidase_S8_subtilisin-like"/>
</dbReference>
<dbReference type="PANTHER" id="PTHR43806:SF11">
    <property type="entry name" value="CEREVISIN-RELATED"/>
    <property type="match status" value="1"/>
</dbReference>